<dbReference type="InterPro" id="IPR036691">
    <property type="entry name" value="Endo/exonu/phosph_ase_sf"/>
</dbReference>
<sequence length="307" mass="35321">MRDERVGILVVGEAHLNAQRLDEISRITESRMKIMYSAREDTPNAAGVAVVLNKNRTNVQGIIMHEIVAGYAIQIETNWHNQERLTILAIYAPNCSVSANAEFWLQIQDWYARHPDRPRPDMMLGDCNTDSRIPMPQTDVSNAAVDALDELKASLQLVDGWRATYPQTRAFTYMQKRNNEVVHQSRLDRIYVRSPVFEQTFEWDMRTTGIKTDHRLVSVQYTCEGAPIVGRGRWSWPAHLTYDKELTTFIHSEGLVMQTKMEEAHRARILNEVPDTTPQLLWAQYKKGIAAFARKRAKIVDNRDIRG</sequence>
<keyword evidence="2" id="KW-1185">Reference proteome</keyword>
<accession>A0AA38UED3</accession>
<protein>
    <recommendedName>
        <fullName evidence="3">DNase I-like protein</fullName>
    </recommendedName>
</protein>
<organism evidence="1 2">
    <name type="scientific">Lentinula raphanica</name>
    <dbReference type="NCBI Taxonomy" id="153919"/>
    <lineage>
        <taxon>Eukaryota</taxon>
        <taxon>Fungi</taxon>
        <taxon>Dikarya</taxon>
        <taxon>Basidiomycota</taxon>
        <taxon>Agaricomycotina</taxon>
        <taxon>Agaricomycetes</taxon>
        <taxon>Agaricomycetidae</taxon>
        <taxon>Agaricales</taxon>
        <taxon>Marasmiineae</taxon>
        <taxon>Omphalotaceae</taxon>
        <taxon>Lentinula</taxon>
    </lineage>
</organism>
<evidence type="ECO:0008006" key="3">
    <source>
        <dbReference type="Google" id="ProtNLM"/>
    </source>
</evidence>
<evidence type="ECO:0000313" key="1">
    <source>
        <dbReference type="EMBL" id="KAJ3837975.1"/>
    </source>
</evidence>
<gene>
    <name evidence="1" type="ORF">F5878DRAFT_652313</name>
</gene>
<comment type="caution">
    <text evidence="1">The sequence shown here is derived from an EMBL/GenBank/DDBJ whole genome shotgun (WGS) entry which is preliminary data.</text>
</comment>
<dbReference type="AlphaFoldDB" id="A0AA38UED3"/>
<reference evidence="1" key="1">
    <citation type="submission" date="2022-08" db="EMBL/GenBank/DDBJ databases">
        <authorList>
            <consortium name="DOE Joint Genome Institute"/>
            <person name="Min B."/>
            <person name="Riley R."/>
            <person name="Sierra-Patev S."/>
            <person name="Naranjo-Ortiz M."/>
            <person name="Looney B."/>
            <person name="Konkel Z."/>
            <person name="Slot J.C."/>
            <person name="Sakamoto Y."/>
            <person name="Steenwyk J.L."/>
            <person name="Rokas A."/>
            <person name="Carro J."/>
            <person name="Camarero S."/>
            <person name="Ferreira P."/>
            <person name="Molpeceres G."/>
            <person name="Ruiz-Duenas F.J."/>
            <person name="Serrano A."/>
            <person name="Henrissat B."/>
            <person name="Drula E."/>
            <person name="Hughes K.W."/>
            <person name="Mata J.L."/>
            <person name="Ishikawa N.K."/>
            <person name="Vargas-Isla R."/>
            <person name="Ushijima S."/>
            <person name="Smith C.A."/>
            <person name="Ahrendt S."/>
            <person name="Andreopoulos W."/>
            <person name="He G."/>
            <person name="Labutti K."/>
            <person name="Lipzen A."/>
            <person name="Ng V."/>
            <person name="Sandor L."/>
            <person name="Barry K."/>
            <person name="Martinez A.T."/>
            <person name="Xiao Y."/>
            <person name="Gibbons J.G."/>
            <person name="Terashima K."/>
            <person name="Hibbett D.S."/>
            <person name="Grigoriev I.V."/>
        </authorList>
    </citation>
    <scope>NUCLEOTIDE SEQUENCE</scope>
    <source>
        <strain evidence="1">TFB9207</strain>
    </source>
</reference>
<name>A0AA38UED3_9AGAR</name>
<evidence type="ECO:0000313" key="2">
    <source>
        <dbReference type="Proteomes" id="UP001163846"/>
    </source>
</evidence>
<dbReference type="Proteomes" id="UP001163846">
    <property type="component" value="Unassembled WGS sequence"/>
</dbReference>
<dbReference type="SUPFAM" id="SSF56219">
    <property type="entry name" value="DNase I-like"/>
    <property type="match status" value="1"/>
</dbReference>
<dbReference type="EMBL" id="MU806210">
    <property type="protein sequence ID" value="KAJ3837975.1"/>
    <property type="molecule type" value="Genomic_DNA"/>
</dbReference>
<proteinExistence type="predicted"/>
<dbReference type="Gene3D" id="3.60.10.10">
    <property type="entry name" value="Endonuclease/exonuclease/phosphatase"/>
    <property type="match status" value="1"/>
</dbReference>